<dbReference type="EMBL" id="FJ822135">
    <property type="protein sequence ID" value="ACO36939.1"/>
    <property type="molecule type" value="Genomic_DNA"/>
</dbReference>
<accession>C1KFC8</accession>
<dbReference type="Proteomes" id="UP000001878">
    <property type="component" value="Segment"/>
</dbReference>
<protein>
    <submittedName>
        <fullName evidence="2">Uncharacterized protein</fullName>
    </submittedName>
</protein>
<organism evidence="2 3">
    <name type="scientific">Lactobacillus phage Lb338-1</name>
    <dbReference type="NCBI Taxonomy" id="2892342"/>
    <lineage>
        <taxon>Viruses</taxon>
        <taxon>Duplodnaviria</taxon>
        <taxon>Heunggongvirae</taxon>
        <taxon>Uroviricota</taxon>
        <taxon>Caudoviricetes</taxon>
        <taxon>Herelleviridae</taxon>
        <taxon>Mooreparkvirus</taxon>
        <taxon>Mooreparkvirus Lb3381</taxon>
    </lineage>
</organism>
<evidence type="ECO:0000313" key="3">
    <source>
        <dbReference type="Proteomes" id="UP000001878"/>
    </source>
</evidence>
<feature type="region of interest" description="Disordered" evidence="1">
    <location>
        <begin position="1"/>
        <end position="22"/>
    </location>
</feature>
<feature type="compositionally biased region" description="Basic and acidic residues" evidence="1">
    <location>
        <begin position="1"/>
        <end position="21"/>
    </location>
</feature>
<sequence>MMGVNEEMKNNDMASTDKQDNYSKSNAEKIGALYKDLRDLVLDNASNFLEEPITKECTVLSFDTLQGHTEIDYFEYHGQASLDINIISRGWELYVTSQSSGATIDKLSKLAQHKLSKWLNDGLLEEEKQGDSKKSKDALHALENKVENDLKKWAKNFNPYDV</sequence>
<dbReference type="RefSeq" id="YP_002790697.1">
    <property type="nucleotide sequence ID" value="NC_012530.1"/>
</dbReference>
<dbReference type="KEGG" id="vg:7750873"/>
<proteinExistence type="predicted"/>
<name>C1KFC8_9CAUD</name>
<reference evidence="2 3" key="1">
    <citation type="journal article" date="2009" name="Gene">
        <title>Genome of a virulent bacteriophage Lb338-1 that lyses the probiotic Lactobacillus paracasei cheese strain.</title>
        <authorList>
            <person name="Alemayehu D."/>
            <person name="Ross R.P."/>
            <person name="O'Sullivan O."/>
            <person name="Coffey A."/>
            <person name="Stanton C."/>
            <person name="Fitzgerald G.F."/>
            <person name="McAuliffe O."/>
        </authorList>
    </citation>
    <scope>NUCLEOTIDE SEQUENCE [LARGE SCALE GENOMIC DNA]</scope>
    <source>
        <strain evidence="2">Lb338-1</strain>
    </source>
</reference>
<dbReference type="GeneID" id="7750873"/>
<gene>
    <name evidence="2" type="ORF">lb338_phage_18</name>
</gene>
<evidence type="ECO:0000313" key="2">
    <source>
        <dbReference type="EMBL" id="ACO36939.1"/>
    </source>
</evidence>
<keyword evidence="3" id="KW-1185">Reference proteome</keyword>
<evidence type="ECO:0000256" key="1">
    <source>
        <dbReference type="SAM" id="MobiDB-lite"/>
    </source>
</evidence>